<sequence>MSYGPHPHPLRCHPPSPESSPLIGAARDGGKQTMCTSPLSAEYLLTDSSTCSSQGAEVDDADEDNCDQHLGALTYGGPIPQDGRRFLDFFGLPGVNGQTVDTIHRAVLRVFDYLPSKSDERSFTFVDKSTFNFLLPKLYHTVTIDIARFPHNLQATMGMVCKTNPGRQFIRRVIFDGDDVADKRMPPSGFTYLASHIISQLPEYQLESFEWPADFVLPEFDTLDLWDRQDTVKNIAIYQHTLSYSPQDTRDALDAMDNLEVLRISVDDSAGIRPVYLILKHHPIRDLHLDLRTYKPKLCGKRSVAEDVSQLVFKHMQPLTKCPVQLQLALTRLTLWHVDLENSHGSWLHCIRPMSLKEVELVQCPFVGHFLHHLADRHPCIHSVRIDHDEQLDVPAPAMTTGRKARTDHEVLEHTFTDSLCKFLVDLAFAREACQDPAPWAGTEPRQRLKRLRLCIENAVCTTTYEEAVKLHLPNLELLSLKFVSDADDDSSEIFSVEACFESCEPLLLRQLDISFQSFKRSEKCFNPVTLRLHGVVAENGHTAAAHALYALRTAHKKNLQVRVIAIEIQPREYVTLDRTGKVMVCKSRMEYFTRGECIVMGKKVETVVPVSFAQVKKYATEIEVLKLPPAKLGAYGRV</sequence>
<keyword evidence="3" id="KW-1185">Reference proteome</keyword>
<dbReference type="InParanoid" id="A0A0D2B123"/>
<organism evidence="2 3">
    <name type="scientific">Verruconis gallopava</name>
    <dbReference type="NCBI Taxonomy" id="253628"/>
    <lineage>
        <taxon>Eukaryota</taxon>
        <taxon>Fungi</taxon>
        <taxon>Dikarya</taxon>
        <taxon>Ascomycota</taxon>
        <taxon>Pezizomycotina</taxon>
        <taxon>Dothideomycetes</taxon>
        <taxon>Pleosporomycetidae</taxon>
        <taxon>Venturiales</taxon>
        <taxon>Sympoventuriaceae</taxon>
        <taxon>Verruconis</taxon>
    </lineage>
</organism>
<dbReference type="RefSeq" id="XP_016214868.1">
    <property type="nucleotide sequence ID" value="XM_016357464.1"/>
</dbReference>
<accession>A0A0D2B123</accession>
<dbReference type="HOGENOM" id="CLU_428418_0_0_1"/>
<evidence type="ECO:0000313" key="3">
    <source>
        <dbReference type="Proteomes" id="UP000053259"/>
    </source>
</evidence>
<dbReference type="VEuPathDB" id="FungiDB:PV09_04158"/>
<dbReference type="STRING" id="253628.A0A0D2B123"/>
<proteinExistence type="predicted"/>
<name>A0A0D2B123_9PEZI</name>
<evidence type="ECO:0000313" key="2">
    <source>
        <dbReference type="EMBL" id="KIW04999.1"/>
    </source>
</evidence>
<evidence type="ECO:0000256" key="1">
    <source>
        <dbReference type="SAM" id="MobiDB-lite"/>
    </source>
</evidence>
<dbReference type="Proteomes" id="UP000053259">
    <property type="component" value="Unassembled WGS sequence"/>
</dbReference>
<feature type="region of interest" description="Disordered" evidence="1">
    <location>
        <begin position="1"/>
        <end position="31"/>
    </location>
</feature>
<dbReference type="AlphaFoldDB" id="A0A0D2B123"/>
<dbReference type="EMBL" id="KN847539">
    <property type="protein sequence ID" value="KIW04999.1"/>
    <property type="molecule type" value="Genomic_DNA"/>
</dbReference>
<dbReference type="GeneID" id="27312131"/>
<protein>
    <submittedName>
        <fullName evidence="2">Uncharacterized protein</fullName>
    </submittedName>
</protein>
<reference evidence="2 3" key="1">
    <citation type="submission" date="2015-01" db="EMBL/GenBank/DDBJ databases">
        <title>The Genome Sequence of Ochroconis gallopava CBS43764.</title>
        <authorList>
            <consortium name="The Broad Institute Genomics Platform"/>
            <person name="Cuomo C."/>
            <person name="de Hoog S."/>
            <person name="Gorbushina A."/>
            <person name="Stielow B."/>
            <person name="Teixiera M."/>
            <person name="Abouelleil A."/>
            <person name="Chapman S.B."/>
            <person name="Priest M."/>
            <person name="Young S.K."/>
            <person name="Wortman J."/>
            <person name="Nusbaum C."/>
            <person name="Birren B."/>
        </authorList>
    </citation>
    <scope>NUCLEOTIDE SEQUENCE [LARGE SCALE GENOMIC DNA]</scope>
    <source>
        <strain evidence="2 3">CBS 43764</strain>
    </source>
</reference>
<gene>
    <name evidence="2" type="ORF">PV09_04158</name>
</gene>